<dbReference type="Pfam" id="PF16314">
    <property type="entry name" value="DUF4954"/>
    <property type="match status" value="1"/>
</dbReference>
<name>A0A8K1C3D3_PYTOL</name>
<proteinExistence type="predicted"/>
<gene>
    <name evidence="2" type="ORF">Poli38472_013283</name>
</gene>
<sequence>MSRSVTSNTSIAALADAMTRSELLTYVQQSQALFDLPFYPLSTQEIEKLKRHGNTAEQWENVRKTRMDAHIAASRIRDCHFQGKVVLGLFDRDHEVDGVTFPSGCYRSTLKNVLVLDNALVKDTTAISNAIVDAHASVIACGSITCAKKTAFGNGVTLSVGVEIGGRDLRVFAELPFDVAREIAGNRADTNLLEEYNEFVQQYTSKVTSRFTLVSRHARLLRCPRVDASFIGSFAVVEDSDVHGSSILSTQSEPSRVRCKSIVRDSIVQWNSVVEDLSFVERGFLCDASHVGRHGIVMSSLLGPNTSIAEGEVTSCFVGPFVGFHHQALLIASYWPEGKGNVGYGANVGSNHTLKAPDQELFPGEGVFFGLGCCVKFPSNFTKAPYSVIATGVATLPQSVEMPFALINTAGHNIPALSPAINEISPGWVLAQSVFTVLRNESKFATRNKSKRTSVSAAIFRPEIVQYMTEARKRLGDAAGKAKIALLSGEAIYTDRQVAGLGKNYMREASRVEAISAYTFFIHMFALDGLLQWLESQRQSNQPIPTRLQELPSASYELETLKAEFPPETLITDALKDLVQKRRAIVKNAISGKSRDDARGKRIIPDYALVHSRVEDEAAVRYAQGVTDNTEKRVSTFISKL</sequence>
<feature type="domain" description="DUF4954" evidence="1">
    <location>
        <begin position="40"/>
        <end position="427"/>
    </location>
</feature>
<dbReference type="AlphaFoldDB" id="A0A8K1C3D3"/>
<keyword evidence="3" id="KW-1185">Reference proteome</keyword>
<accession>A0A8K1C3D3</accession>
<protein>
    <recommendedName>
        <fullName evidence="1">DUF4954 domain-containing protein</fullName>
    </recommendedName>
</protein>
<dbReference type="Proteomes" id="UP000794436">
    <property type="component" value="Unassembled WGS sequence"/>
</dbReference>
<dbReference type="EMBL" id="SPLM01000148">
    <property type="protein sequence ID" value="TMW55392.1"/>
    <property type="molecule type" value="Genomic_DNA"/>
</dbReference>
<evidence type="ECO:0000313" key="3">
    <source>
        <dbReference type="Proteomes" id="UP000794436"/>
    </source>
</evidence>
<reference evidence="2" key="1">
    <citation type="submission" date="2019-03" db="EMBL/GenBank/DDBJ databases">
        <title>Long read genome sequence of the mycoparasitic Pythium oligandrum ATCC 38472 isolated from sugarbeet rhizosphere.</title>
        <authorList>
            <person name="Gaulin E."/>
        </authorList>
    </citation>
    <scope>NUCLEOTIDE SEQUENCE</scope>
    <source>
        <strain evidence="2">ATCC 38472_TT</strain>
    </source>
</reference>
<comment type="caution">
    <text evidence="2">The sequence shown here is derived from an EMBL/GenBank/DDBJ whole genome shotgun (WGS) entry which is preliminary data.</text>
</comment>
<dbReference type="OrthoDB" id="118763at2759"/>
<evidence type="ECO:0000313" key="2">
    <source>
        <dbReference type="EMBL" id="TMW55392.1"/>
    </source>
</evidence>
<evidence type="ECO:0000259" key="1">
    <source>
        <dbReference type="Pfam" id="PF16314"/>
    </source>
</evidence>
<dbReference type="InterPro" id="IPR032533">
    <property type="entry name" value="DUF4954"/>
</dbReference>
<organism evidence="2 3">
    <name type="scientific">Pythium oligandrum</name>
    <name type="common">Mycoparasitic fungus</name>
    <dbReference type="NCBI Taxonomy" id="41045"/>
    <lineage>
        <taxon>Eukaryota</taxon>
        <taxon>Sar</taxon>
        <taxon>Stramenopiles</taxon>
        <taxon>Oomycota</taxon>
        <taxon>Peronosporomycetes</taxon>
        <taxon>Pythiales</taxon>
        <taxon>Pythiaceae</taxon>
        <taxon>Pythium</taxon>
    </lineage>
</organism>